<keyword evidence="3" id="KW-1185">Reference proteome</keyword>
<proteinExistence type="predicted"/>
<name>A0A2Z6QPK0_9GLOM</name>
<comment type="caution">
    <text evidence="1">The sequence shown here is derived from an EMBL/GenBank/DDBJ whole genome shotgun (WGS) entry which is preliminary data.</text>
</comment>
<reference evidence="2" key="2">
    <citation type="submission" date="2019-10" db="EMBL/GenBank/DDBJ databases">
        <title>Conservation and host-specific expression of non-tandemly repeated heterogenous ribosome RNA gene in arbuscular mycorrhizal fungi.</title>
        <authorList>
            <person name="Maeda T."/>
            <person name="Kobayashi Y."/>
            <person name="Nakagawa T."/>
            <person name="Ezawa T."/>
            <person name="Yamaguchi K."/>
            <person name="Bino T."/>
            <person name="Nishimoto Y."/>
            <person name="Shigenobu S."/>
            <person name="Kawaguchi M."/>
        </authorList>
    </citation>
    <scope>NUCLEOTIDE SEQUENCE</scope>
    <source>
        <strain evidence="2">HR1</strain>
    </source>
</reference>
<evidence type="ECO:0000313" key="1">
    <source>
        <dbReference type="EMBL" id="GBB92303.1"/>
    </source>
</evidence>
<evidence type="ECO:0000313" key="3">
    <source>
        <dbReference type="Proteomes" id="UP000247702"/>
    </source>
</evidence>
<sequence length="78" mass="9237">MYHLRNYSNDSVATIGSVISNATEEFDEVLKQIEIQEDKKQKLYNLKKFIRTLKQKIKRKGNKRKLLTLLQRAKASRK</sequence>
<dbReference type="AlphaFoldDB" id="A0A2Z6QPK0"/>
<organism evidence="1 3">
    <name type="scientific">Rhizophagus clarus</name>
    <dbReference type="NCBI Taxonomy" id="94130"/>
    <lineage>
        <taxon>Eukaryota</taxon>
        <taxon>Fungi</taxon>
        <taxon>Fungi incertae sedis</taxon>
        <taxon>Mucoromycota</taxon>
        <taxon>Glomeromycotina</taxon>
        <taxon>Glomeromycetes</taxon>
        <taxon>Glomerales</taxon>
        <taxon>Glomeraceae</taxon>
        <taxon>Rhizophagus</taxon>
    </lineage>
</organism>
<dbReference type="Proteomes" id="UP000615446">
    <property type="component" value="Unassembled WGS sequence"/>
</dbReference>
<dbReference type="OrthoDB" id="2343800at2759"/>
<accession>A0A2Z6QPK0</accession>
<dbReference type="EMBL" id="BLAL01000047">
    <property type="protein sequence ID" value="GES80136.1"/>
    <property type="molecule type" value="Genomic_DNA"/>
</dbReference>
<gene>
    <name evidence="2" type="ORF">RCL2_000743100</name>
    <name evidence="1" type="ORF">RclHR1_00020006</name>
</gene>
<protein>
    <submittedName>
        <fullName evidence="1">Uncharacterized protein</fullName>
    </submittedName>
</protein>
<reference evidence="1 3" key="1">
    <citation type="submission" date="2017-11" db="EMBL/GenBank/DDBJ databases">
        <title>The genome of Rhizophagus clarus HR1 reveals common genetic basis of auxotrophy among arbuscular mycorrhizal fungi.</title>
        <authorList>
            <person name="Kobayashi Y."/>
        </authorList>
    </citation>
    <scope>NUCLEOTIDE SEQUENCE [LARGE SCALE GENOMIC DNA]</scope>
    <source>
        <strain evidence="1 3">HR1</strain>
    </source>
</reference>
<dbReference type="Proteomes" id="UP000247702">
    <property type="component" value="Unassembled WGS sequence"/>
</dbReference>
<dbReference type="EMBL" id="BEXD01001112">
    <property type="protein sequence ID" value="GBB92303.1"/>
    <property type="molecule type" value="Genomic_DNA"/>
</dbReference>
<evidence type="ECO:0000313" key="2">
    <source>
        <dbReference type="EMBL" id="GES80136.1"/>
    </source>
</evidence>